<evidence type="ECO:0000259" key="2">
    <source>
        <dbReference type="Pfam" id="PF02543"/>
    </source>
</evidence>
<dbReference type="SUPFAM" id="SSF53067">
    <property type="entry name" value="Actin-like ATPase domain"/>
    <property type="match status" value="1"/>
</dbReference>
<dbReference type="CDD" id="cd24100">
    <property type="entry name" value="ASKHA_NBD_MJ1051-like_N"/>
    <property type="match status" value="1"/>
</dbReference>
<dbReference type="Proteomes" id="UP000019205">
    <property type="component" value="Chromosome"/>
</dbReference>
<feature type="domain" description="Carbamoyltransferase" evidence="2">
    <location>
        <begin position="2"/>
        <end position="383"/>
    </location>
</feature>
<dbReference type="OrthoDB" id="9780777at2"/>
<comment type="similarity">
    <text evidence="1">Belongs to the NodU/CmcH family.</text>
</comment>
<sequence>MKVIGISPLDKDATVALVEDGRIVFAAGEERYSRLKQQDGFPALSLAAGLEYAGWSLDDVDLVVYPFLEADKEEEKFDANLAEENRFLDSYEPQALDELLAAADARVPERTETVHGLDNPNEKLEKSILHKVFYSLAAKQPSLSKRFAKAGSRQWQEEARTSHRRWQSELESGLRKAGYSGAVRRLEHHASHAANSYYASGFNRALCITLDGYGTGLAGSVSLAEDGKIKRLHGVSYPNSLGTMYEHVTSSLGYKPGRHEGKIVGLAAFGDPAVLADVLLSRIDQHGGDFGIYQSNNIYFSRYLAARYPKIDVAAAYQYVLEVVAKDFVAHWVRETGVDAVVLSGGVTANVKLNQRIFEIPEVKEIFVYPNMGDGGCGTGAAMHFSWPGGTLPSITNSYYGPDYSDEDIESALNDAKLSFDQPENYAATVAALIHEGNVVARFDGRMEYGPRALGNRSIMYHAREPEVNQWLNKRLGRTEFMPFAPVTLYEAAEECYLNIEGAKHTAEFMTITFDCSEQMKRDCPAAVHVDGTARPQLIRREVNQGYYDILKEYENLSGISSLINTSFNMHEEPIVRSPADAIRAFLAGGIEWLAIGPYLVEHPDRGDKPAGH</sequence>
<dbReference type="GO" id="GO:0016740">
    <property type="term" value="F:transferase activity"/>
    <property type="evidence" value="ECO:0007669"/>
    <property type="project" value="UniProtKB-KW"/>
</dbReference>
<reference evidence="4 5" key="1">
    <citation type="journal article" date="2007" name="Proc. Natl. Acad. Sci. U.S.A.">
        <title>Characterization of a marine gammaproteobacterium capable of aerobic anoxygenic photosynthesis.</title>
        <authorList>
            <person name="Fuchs B.M."/>
            <person name="Spring S."/>
            <person name="Teeling H."/>
            <person name="Quast C."/>
            <person name="Wulf J."/>
            <person name="Schattenhofer M."/>
            <person name="Yan S."/>
            <person name="Ferriera S."/>
            <person name="Johnson J."/>
            <person name="Glockner F.O."/>
            <person name="Amann R."/>
        </authorList>
    </citation>
    <scope>NUCLEOTIDE SEQUENCE [LARGE SCALE GENOMIC DNA]</scope>
    <source>
        <strain evidence="4">KT71</strain>
    </source>
</reference>
<name>A4A540_9GAMM</name>
<dbReference type="InterPro" id="IPR031730">
    <property type="entry name" value="Carbam_trans_C"/>
</dbReference>
<dbReference type="PANTHER" id="PTHR34847:SF1">
    <property type="entry name" value="NODULATION PROTEIN U"/>
    <property type="match status" value="1"/>
</dbReference>
<dbReference type="InterPro" id="IPR003696">
    <property type="entry name" value="Carbtransf_dom"/>
</dbReference>
<dbReference type="Gene3D" id="3.90.870.20">
    <property type="entry name" value="Carbamoyltransferase, C-terminal domain"/>
    <property type="match status" value="1"/>
</dbReference>
<dbReference type="Pfam" id="PF16861">
    <property type="entry name" value="Carbam_trans_C"/>
    <property type="match status" value="1"/>
</dbReference>
<dbReference type="Pfam" id="PF02543">
    <property type="entry name" value="Carbam_trans_N"/>
    <property type="match status" value="1"/>
</dbReference>
<dbReference type="EMBL" id="AAOA02000003">
    <property type="protein sequence ID" value="EAQ98911.1"/>
    <property type="molecule type" value="Genomic_DNA"/>
</dbReference>
<evidence type="ECO:0000313" key="4">
    <source>
        <dbReference type="EMBL" id="EAQ98911.1"/>
    </source>
</evidence>
<dbReference type="EC" id="2.1.3.-" evidence="4"/>
<evidence type="ECO:0000256" key="1">
    <source>
        <dbReference type="ARBA" id="ARBA00006129"/>
    </source>
</evidence>
<protein>
    <submittedName>
        <fullName evidence="4">Putative carbamoyl transferase, NodU family</fullName>
        <ecNumber evidence="4">2.1.3.-</ecNumber>
    </submittedName>
</protein>
<comment type="caution">
    <text evidence="4">The sequence shown here is derived from an EMBL/GenBank/DDBJ whole genome shotgun (WGS) entry which is preliminary data.</text>
</comment>
<dbReference type="Gene3D" id="3.30.420.40">
    <property type="match status" value="2"/>
</dbReference>
<reference evidence="4 5" key="2">
    <citation type="journal article" date="2009" name="PLoS ONE">
        <title>The photosynthetic apparatus and its regulation in the aerobic gammaproteobacterium Congregibacter litoralis gen. nov., sp. nov.</title>
        <authorList>
            <person name="Spring S."/>
            <person name="Lunsdorf H."/>
            <person name="Fuchs B.M."/>
            <person name="Tindall B.J."/>
        </authorList>
    </citation>
    <scope>NUCLEOTIDE SEQUENCE [LARGE SCALE GENOMIC DNA]</scope>
    <source>
        <strain evidence="4">KT71</strain>
    </source>
</reference>
<dbReference type="InterPro" id="IPR038152">
    <property type="entry name" value="Carbam_trans_C_sf"/>
</dbReference>
<gene>
    <name evidence="4" type="ORF">KT71_09797</name>
</gene>
<dbReference type="InterPro" id="IPR043129">
    <property type="entry name" value="ATPase_NBD"/>
</dbReference>
<dbReference type="STRING" id="314285.KT71_09797"/>
<organism evidence="4 5">
    <name type="scientific">Congregibacter litoralis KT71</name>
    <dbReference type="NCBI Taxonomy" id="314285"/>
    <lineage>
        <taxon>Bacteria</taxon>
        <taxon>Pseudomonadati</taxon>
        <taxon>Pseudomonadota</taxon>
        <taxon>Gammaproteobacteria</taxon>
        <taxon>Cellvibrionales</taxon>
        <taxon>Halieaceae</taxon>
        <taxon>Congregibacter</taxon>
    </lineage>
</organism>
<accession>A4A540</accession>
<dbReference type="PANTHER" id="PTHR34847">
    <property type="entry name" value="NODULATION PROTEIN U"/>
    <property type="match status" value="1"/>
</dbReference>
<dbReference type="AlphaFoldDB" id="A4A540"/>
<dbReference type="eggNOG" id="COG2192">
    <property type="taxonomic scope" value="Bacteria"/>
</dbReference>
<dbReference type="InterPro" id="IPR051338">
    <property type="entry name" value="NodU/CmcH_Carbamoyltrnsfr"/>
</dbReference>
<feature type="domain" description="Carbamoyltransferase C-terminal" evidence="3">
    <location>
        <begin position="431"/>
        <end position="602"/>
    </location>
</feature>
<evidence type="ECO:0000259" key="3">
    <source>
        <dbReference type="Pfam" id="PF16861"/>
    </source>
</evidence>
<dbReference type="HOGENOM" id="CLU_014411_2_0_6"/>
<dbReference type="RefSeq" id="WP_008294391.1">
    <property type="nucleotide sequence ID" value="NZ_CM002299.1"/>
</dbReference>
<proteinExistence type="inferred from homology"/>
<keyword evidence="5" id="KW-1185">Reference proteome</keyword>
<keyword evidence="4" id="KW-0808">Transferase</keyword>
<evidence type="ECO:0000313" key="5">
    <source>
        <dbReference type="Proteomes" id="UP000019205"/>
    </source>
</evidence>